<dbReference type="Gene3D" id="2.120.10.80">
    <property type="entry name" value="Kelch-type beta propeller"/>
    <property type="match status" value="2"/>
</dbReference>
<name>A0A7S4V8G4_9DINO</name>
<evidence type="ECO:0000256" key="2">
    <source>
        <dbReference type="ARBA" id="ARBA00022737"/>
    </source>
</evidence>
<proteinExistence type="predicted"/>
<protein>
    <submittedName>
        <fullName evidence="3">Uncharacterized protein</fullName>
    </submittedName>
</protein>
<dbReference type="EMBL" id="HBNR01014776">
    <property type="protein sequence ID" value="CAE4569979.1"/>
    <property type="molecule type" value="Transcribed_RNA"/>
</dbReference>
<accession>A0A7S4V8G4</accession>
<dbReference type="Pfam" id="PF01344">
    <property type="entry name" value="Kelch_1"/>
    <property type="match status" value="5"/>
</dbReference>
<keyword evidence="1" id="KW-0880">Kelch repeat</keyword>
<keyword evidence="2" id="KW-0677">Repeat</keyword>
<dbReference type="AlphaFoldDB" id="A0A7S4V8G4"/>
<dbReference type="PANTHER" id="PTHR46344:SF27">
    <property type="entry name" value="KELCH REPEAT SUPERFAMILY PROTEIN"/>
    <property type="match status" value="1"/>
</dbReference>
<reference evidence="3" key="1">
    <citation type="submission" date="2021-01" db="EMBL/GenBank/DDBJ databases">
        <authorList>
            <person name="Corre E."/>
            <person name="Pelletier E."/>
            <person name="Niang G."/>
            <person name="Scheremetjew M."/>
            <person name="Finn R."/>
            <person name="Kale V."/>
            <person name="Holt S."/>
            <person name="Cochrane G."/>
            <person name="Meng A."/>
            <person name="Brown T."/>
            <person name="Cohen L."/>
        </authorList>
    </citation>
    <scope>NUCLEOTIDE SEQUENCE</scope>
    <source>
        <strain evidence="3">CCMP3105</strain>
    </source>
</reference>
<dbReference type="SMART" id="SM00612">
    <property type="entry name" value="Kelch"/>
    <property type="match status" value="6"/>
</dbReference>
<dbReference type="SUPFAM" id="SSF117281">
    <property type="entry name" value="Kelch motif"/>
    <property type="match status" value="1"/>
</dbReference>
<dbReference type="InterPro" id="IPR015915">
    <property type="entry name" value="Kelch-typ_b-propeller"/>
</dbReference>
<evidence type="ECO:0000313" key="3">
    <source>
        <dbReference type="EMBL" id="CAE4569979.1"/>
    </source>
</evidence>
<dbReference type="InterPro" id="IPR006652">
    <property type="entry name" value="Kelch_1"/>
</dbReference>
<gene>
    <name evidence="3" type="ORF">AMON00008_LOCUS9598</name>
</gene>
<organism evidence="3">
    <name type="scientific">Alexandrium monilatum</name>
    <dbReference type="NCBI Taxonomy" id="311494"/>
    <lineage>
        <taxon>Eukaryota</taxon>
        <taxon>Sar</taxon>
        <taxon>Alveolata</taxon>
        <taxon>Dinophyceae</taxon>
        <taxon>Gonyaulacales</taxon>
        <taxon>Pyrocystaceae</taxon>
        <taxon>Alexandrium</taxon>
    </lineage>
</organism>
<dbReference type="PANTHER" id="PTHR46344">
    <property type="entry name" value="OS02G0202900 PROTEIN"/>
    <property type="match status" value="1"/>
</dbReference>
<sequence>MDVGEELGRLLRLAGRTSSEVDVLREEVAALHDCLASAGLVSSERYQAQKHRRLFAAIRRKHPPTLDRTLADALQTRELVRAATGSAGLGALHALRASSRGVGATVAAVVESLWTSCVCICGGQCEGELLSGADCADLRAFGMAGDGRGPEAWETLPPMSCPRRCFAAAAVGGFLYVSGGGDGWQALNSAERFDPGTRAWAALPPMSERRVGAAAAGLDGRLFVCGGGRLDLRSAEMYIPTAEVWASLPPMLEQRWGVAAASMGRCLLAVGGRSGPYALSSVDRFDAAAGGWEPLPPMHHRRGGAAAVAVGHRLIVCGGSDASQDLSSVEQYDAAAKRWEVLPPMQHRRWGSTAVCYAGSIYVFGGSDAGRDLSSVERLQVDPPSAVLPDRAAWEALVPCLQAPRSLAAAAVLRAWA</sequence>
<evidence type="ECO:0000256" key="1">
    <source>
        <dbReference type="ARBA" id="ARBA00022441"/>
    </source>
</evidence>